<feature type="region of interest" description="Disordered" evidence="1">
    <location>
        <begin position="113"/>
        <end position="147"/>
    </location>
</feature>
<name>A0A4U6U6Z6_SETVI</name>
<protein>
    <submittedName>
        <fullName evidence="2">Uncharacterized protein</fullName>
    </submittedName>
</protein>
<feature type="compositionally biased region" description="Pro residues" evidence="1">
    <location>
        <begin position="137"/>
        <end position="147"/>
    </location>
</feature>
<organism evidence="2 3">
    <name type="scientific">Setaria viridis</name>
    <name type="common">Green bristlegrass</name>
    <name type="synonym">Setaria italica subsp. viridis</name>
    <dbReference type="NCBI Taxonomy" id="4556"/>
    <lineage>
        <taxon>Eukaryota</taxon>
        <taxon>Viridiplantae</taxon>
        <taxon>Streptophyta</taxon>
        <taxon>Embryophyta</taxon>
        <taxon>Tracheophyta</taxon>
        <taxon>Spermatophyta</taxon>
        <taxon>Magnoliopsida</taxon>
        <taxon>Liliopsida</taxon>
        <taxon>Poales</taxon>
        <taxon>Poaceae</taxon>
        <taxon>PACMAD clade</taxon>
        <taxon>Panicoideae</taxon>
        <taxon>Panicodae</taxon>
        <taxon>Paniceae</taxon>
        <taxon>Cenchrinae</taxon>
        <taxon>Setaria</taxon>
    </lineage>
</organism>
<dbReference type="EMBL" id="CM016557">
    <property type="protein sequence ID" value="TKW10832.1"/>
    <property type="molecule type" value="Genomic_DNA"/>
</dbReference>
<evidence type="ECO:0000313" key="2">
    <source>
        <dbReference type="EMBL" id="TKW10832.1"/>
    </source>
</evidence>
<dbReference type="AlphaFoldDB" id="A0A4U6U6Z6"/>
<keyword evidence="3" id="KW-1185">Reference proteome</keyword>
<accession>A0A4U6U6Z6</accession>
<sequence length="147" mass="15788">MGEGGSSGKEWRRLEERLWPPHGGGGEGAWPHATPPVSSCGGTATPVMATVAAPWRVGNHPALGWFPTIHEEIVCCAVGNLELMLGRMMLASWQNFLVELWLGPPALVASCPSRRHRHHRHPRSSTVQLPSSATRPAAPPRPPPPPG</sequence>
<dbReference type="Proteomes" id="UP000298652">
    <property type="component" value="Chromosome 6"/>
</dbReference>
<feature type="compositionally biased region" description="Basic residues" evidence="1">
    <location>
        <begin position="113"/>
        <end position="123"/>
    </location>
</feature>
<dbReference type="Gramene" id="TKW10832">
    <property type="protein sequence ID" value="TKW10832"/>
    <property type="gene ID" value="SEVIR_6G193600v2"/>
</dbReference>
<evidence type="ECO:0000256" key="1">
    <source>
        <dbReference type="SAM" id="MobiDB-lite"/>
    </source>
</evidence>
<reference evidence="2" key="1">
    <citation type="submission" date="2019-03" db="EMBL/GenBank/DDBJ databases">
        <title>WGS assembly of Setaria viridis.</title>
        <authorList>
            <person name="Huang P."/>
            <person name="Jenkins J."/>
            <person name="Grimwood J."/>
            <person name="Barry K."/>
            <person name="Healey A."/>
            <person name="Mamidi S."/>
            <person name="Sreedasyam A."/>
            <person name="Shu S."/>
            <person name="Feldman M."/>
            <person name="Wu J."/>
            <person name="Yu Y."/>
            <person name="Chen C."/>
            <person name="Johnson J."/>
            <person name="Rokhsar D."/>
            <person name="Baxter I."/>
            <person name="Schmutz J."/>
            <person name="Brutnell T."/>
            <person name="Kellogg E."/>
        </authorList>
    </citation>
    <scope>NUCLEOTIDE SEQUENCE [LARGE SCALE GENOMIC DNA]</scope>
</reference>
<proteinExistence type="predicted"/>
<gene>
    <name evidence="2" type="ORF">SEVIR_6G193600v2</name>
</gene>
<evidence type="ECO:0000313" key="3">
    <source>
        <dbReference type="Proteomes" id="UP000298652"/>
    </source>
</evidence>